<dbReference type="SMART" id="SM00298">
    <property type="entry name" value="CHROMO"/>
    <property type="match status" value="1"/>
</dbReference>
<dbReference type="EMBL" id="CU633459">
    <property type="protein sequence ID" value="CAP62191.1"/>
    <property type="molecule type" value="Genomic_DNA"/>
</dbReference>
<evidence type="ECO:0000313" key="6">
    <source>
        <dbReference type="Proteomes" id="UP000001197"/>
    </source>
</evidence>
<dbReference type="EMBL" id="FO904940">
    <property type="protein sequence ID" value="CDP29261.1"/>
    <property type="molecule type" value="Genomic_DNA"/>
</dbReference>
<dbReference type="GO" id="GO:0006338">
    <property type="term" value="P:chromatin remodeling"/>
    <property type="evidence" value="ECO:0007669"/>
    <property type="project" value="UniProtKB-ARBA"/>
</dbReference>
<dbReference type="STRING" id="515849.B2AFH2"/>
<evidence type="ECO:0000256" key="1">
    <source>
        <dbReference type="ARBA" id="ARBA00011353"/>
    </source>
</evidence>
<dbReference type="Gene3D" id="1.10.10.60">
    <property type="entry name" value="Homeodomain-like"/>
    <property type="match status" value="1"/>
</dbReference>
<organism evidence="4">
    <name type="scientific">Podospora anserina (strain S / ATCC MYA-4624 / DSM 980 / FGSC 10383)</name>
    <name type="common">Pleurage anserina</name>
    <dbReference type="NCBI Taxonomy" id="515849"/>
    <lineage>
        <taxon>Eukaryota</taxon>
        <taxon>Fungi</taxon>
        <taxon>Dikarya</taxon>
        <taxon>Ascomycota</taxon>
        <taxon>Pezizomycotina</taxon>
        <taxon>Sordariomycetes</taxon>
        <taxon>Sordariomycetidae</taxon>
        <taxon>Sordariales</taxon>
        <taxon>Podosporaceae</taxon>
        <taxon>Podospora</taxon>
        <taxon>Podospora anserina</taxon>
    </lineage>
</organism>
<keyword evidence="6" id="KW-1185">Reference proteome</keyword>
<proteinExistence type="predicted"/>
<dbReference type="SUPFAM" id="SSF46689">
    <property type="entry name" value="Homeodomain-like"/>
    <property type="match status" value="1"/>
</dbReference>
<evidence type="ECO:0000256" key="2">
    <source>
        <dbReference type="SAM" id="MobiDB-lite"/>
    </source>
</evidence>
<comment type="subunit">
    <text evidence="1">Component of the NuA4 histone acetyltransferase complex.</text>
</comment>
<dbReference type="KEGG" id="pan:PODANSg1431"/>
<accession>B2AFH2</accession>
<feature type="region of interest" description="Disordered" evidence="2">
    <location>
        <begin position="49"/>
        <end position="87"/>
    </location>
</feature>
<dbReference type="CDD" id="cd00024">
    <property type="entry name" value="CD_CSD"/>
    <property type="match status" value="1"/>
</dbReference>
<reference evidence="4" key="2">
    <citation type="submission" date="2008-07" db="EMBL/GenBank/DDBJ databases">
        <authorList>
            <person name="Genoscope - CEA"/>
        </authorList>
    </citation>
    <scope>NUCLEOTIDE SEQUENCE</scope>
    <source>
        <strain evidence="4">S mat+</strain>
    </source>
</reference>
<dbReference type="AlphaFoldDB" id="B2AFH2"/>
<dbReference type="HOGENOM" id="CLU_1082282_0_0_1"/>
<feature type="compositionally biased region" description="Polar residues" evidence="2">
    <location>
        <begin position="54"/>
        <end position="70"/>
    </location>
</feature>
<evidence type="ECO:0000313" key="4">
    <source>
        <dbReference type="EMBL" id="CAP62191.1"/>
    </source>
</evidence>
<dbReference type="InterPro" id="IPR000953">
    <property type="entry name" value="Chromo/chromo_shadow_dom"/>
</dbReference>
<dbReference type="Pfam" id="PF00385">
    <property type="entry name" value="Chromo"/>
    <property type="match status" value="1"/>
</dbReference>
<name>B2AFH2_PODAN</name>
<protein>
    <submittedName>
        <fullName evidence="4">Podospora anserina S mat+ genomic DNA chromosome 5, supercontig 3</fullName>
    </submittedName>
</protein>
<feature type="domain" description="Chromo" evidence="3">
    <location>
        <begin position="135"/>
        <end position="184"/>
    </location>
</feature>
<dbReference type="InterPro" id="IPR023780">
    <property type="entry name" value="Chromo_domain"/>
</dbReference>
<sequence>MATTPTATFEELHVGDVILKRVTTDGSPSTFMVQFTWDLCAEHRVGQGHCGAENQGTTTKRQRLASQKSNRITKHKDKSTSTSRRARYTPADDATILRLKGQGLSWIEIAEQFPGRSAGAIQLRYYTKLKREEEWEVEAMCRHRTRDDGDLELLVRWTGGEETWEPYENMAENMAETQALDEYEHLHAHETCPGVGYAAKTPLPKQARLLSIPFRVGDGDPVDAATGTAKGASIHQSAKDCLEKQGRAGLLHPCSPE</sequence>
<dbReference type="GeneID" id="6188553"/>
<reference evidence="4 6" key="1">
    <citation type="journal article" date="2008" name="Genome Biol.">
        <title>The genome sequence of the model ascomycete fungus Podospora anserina.</title>
        <authorList>
            <person name="Espagne E."/>
            <person name="Lespinet O."/>
            <person name="Malagnac F."/>
            <person name="Da Silva C."/>
            <person name="Jaillon O."/>
            <person name="Porcel B.M."/>
            <person name="Couloux A."/>
            <person name="Aury J.-M."/>
            <person name="Segurens B."/>
            <person name="Poulain J."/>
            <person name="Anthouard V."/>
            <person name="Grossetete S."/>
            <person name="Khalili H."/>
            <person name="Coppin E."/>
            <person name="Dequard-Chablat M."/>
            <person name="Picard M."/>
            <person name="Contamine V."/>
            <person name="Arnaise S."/>
            <person name="Bourdais A."/>
            <person name="Berteaux-Lecellier V."/>
            <person name="Gautheret D."/>
            <person name="de Vries R.P."/>
            <person name="Battaglia E."/>
            <person name="Coutinho P.M."/>
            <person name="Danchin E.G.J."/>
            <person name="Henrissat B."/>
            <person name="El Khoury R."/>
            <person name="Sainsard-Chanet A."/>
            <person name="Boivin A."/>
            <person name="Pinan-Lucarre B."/>
            <person name="Sellem C.H."/>
            <person name="Debuchy R."/>
            <person name="Wincker P."/>
            <person name="Weissenbach J."/>
            <person name="Silar P."/>
        </authorList>
    </citation>
    <scope>NUCLEOTIDE SEQUENCE [LARGE SCALE GENOMIC DNA]</scope>
    <source>
        <strain evidence="6">S / ATCC MYA-4624 / DSM 980 / FGSC 10383</strain>
        <strain evidence="4">S mat+</strain>
    </source>
</reference>
<reference evidence="6" key="3">
    <citation type="journal article" date="2014" name="Genetics">
        <title>Maintaining two mating types: Structure of the mating type locus and its role in heterokaryosis in Podospora anserina.</title>
        <authorList>
            <person name="Grognet P."/>
            <person name="Bidard F."/>
            <person name="Kuchly C."/>
            <person name="Tong L.C.H."/>
            <person name="Coppin E."/>
            <person name="Benkhali J.A."/>
            <person name="Couloux A."/>
            <person name="Wincker P."/>
            <person name="Debuchy R."/>
            <person name="Silar P."/>
        </authorList>
    </citation>
    <scope>GENOME REANNOTATION</scope>
    <source>
        <strain evidence="6">S / ATCC MYA-4624 / DSM 980 / FGSC 10383</strain>
    </source>
</reference>
<dbReference type="VEuPathDB" id="FungiDB:PODANS_5_12730"/>
<dbReference type="InterPro" id="IPR009057">
    <property type="entry name" value="Homeodomain-like_sf"/>
</dbReference>
<gene>
    <name evidence="4" type="ORF">PODANS_5_12730</name>
</gene>
<reference evidence="5" key="4">
    <citation type="submission" date="2015-04" db="EMBL/GenBank/DDBJ databases">
        <title>Maintaining two mating types: Structure of the mating type locus and its role in heterokaryosis in Podospora anserina.</title>
        <authorList>
            <person name="Grognet P."/>
            <person name="Bidard F."/>
            <person name="Kuchly C."/>
            <person name="Chan Ho Tong L."/>
            <person name="Coppin E."/>
            <person name="Ait Benkhali J."/>
            <person name="Couloux A."/>
            <person name="Wincker P."/>
            <person name="Debuchy R."/>
            <person name="Silar P."/>
        </authorList>
    </citation>
    <scope>NUCLEOTIDE SEQUENCE</scope>
</reference>
<dbReference type="Gene3D" id="2.40.50.40">
    <property type="match status" value="1"/>
</dbReference>
<evidence type="ECO:0000259" key="3">
    <source>
        <dbReference type="PROSITE" id="PS50013"/>
    </source>
</evidence>
<dbReference type="InterPro" id="IPR016197">
    <property type="entry name" value="Chromo-like_dom_sf"/>
</dbReference>
<dbReference type="OrthoDB" id="4590886at2759"/>
<dbReference type="CDD" id="cd00167">
    <property type="entry name" value="SANT"/>
    <property type="match status" value="1"/>
</dbReference>
<dbReference type="RefSeq" id="XP_001904411.1">
    <property type="nucleotide sequence ID" value="XM_001904376.1"/>
</dbReference>
<evidence type="ECO:0000313" key="5">
    <source>
        <dbReference type="EMBL" id="CDP29261.1"/>
    </source>
</evidence>
<dbReference type="PROSITE" id="PS50013">
    <property type="entry name" value="CHROMO_2"/>
    <property type="match status" value="1"/>
</dbReference>
<dbReference type="Proteomes" id="UP000001197">
    <property type="component" value="Chromosome 5"/>
</dbReference>
<dbReference type="SUPFAM" id="SSF54160">
    <property type="entry name" value="Chromo domain-like"/>
    <property type="match status" value="1"/>
</dbReference>
<dbReference type="InterPro" id="IPR001005">
    <property type="entry name" value="SANT/Myb"/>
</dbReference>